<feature type="domain" description="PpiC" evidence="10">
    <location>
        <begin position="140"/>
        <end position="231"/>
    </location>
</feature>
<dbReference type="Gene3D" id="3.10.50.40">
    <property type="match status" value="1"/>
</dbReference>
<keyword evidence="8 11" id="KW-0413">Isomerase</keyword>
<dbReference type="PANTHER" id="PTHR47245:SF2">
    <property type="entry name" value="PEPTIDYL-PROLYL CIS-TRANS ISOMERASE HP_0175-RELATED"/>
    <property type="match status" value="1"/>
</dbReference>
<protein>
    <recommendedName>
        <fullName evidence="4">Parvulin-like PPIase</fullName>
        <ecNumber evidence="3">5.2.1.8</ecNumber>
    </recommendedName>
    <alternativeName>
        <fullName evidence="6">Peptidyl-prolyl cis-trans isomerase plp</fullName>
    </alternativeName>
    <alternativeName>
        <fullName evidence="7">Rotamase plp</fullName>
    </alternativeName>
</protein>
<dbReference type="InterPro" id="IPR050245">
    <property type="entry name" value="PrsA_foldase"/>
</dbReference>
<evidence type="ECO:0000313" key="12">
    <source>
        <dbReference type="Proteomes" id="UP000193083"/>
    </source>
</evidence>
<dbReference type="PANTHER" id="PTHR47245">
    <property type="entry name" value="PEPTIDYLPROLYL ISOMERASE"/>
    <property type="match status" value="1"/>
</dbReference>
<dbReference type="Pfam" id="PF13616">
    <property type="entry name" value="Rotamase_3"/>
    <property type="match status" value="1"/>
</dbReference>
<evidence type="ECO:0000256" key="2">
    <source>
        <dbReference type="ARBA" id="ARBA00007656"/>
    </source>
</evidence>
<feature type="chain" id="PRO_5012237008" description="Parvulin-like PPIase" evidence="9">
    <location>
        <begin position="30"/>
        <end position="291"/>
    </location>
</feature>
<sequence length="291" mass="31937">MNITLRKRPAARVALALGLLASATFGALAQADTVVATVSGQPVTEADVQMAVSELDQQFAQLTPEQKRAAALSAIIEIRLMAEKARAAKLDQDDEFKRKLAFLNDRALHAQVIEKEISPKVTDEDLKARYDKEIAARPPVEEVHARHILVKTEEEAKDVIKRLDEGGDFQAIAKEKSDDPGSGANGGDLGFFSKGQMVPEFEAAAFALEPGSYTKTPVKSEFGFHVIKVEEKRTQPPVPFDQVKDQIRQLVFRDLYFATVKDLRAGAQVEIKDEALKKGVEEIEKQAGAAE</sequence>
<dbReference type="Gene3D" id="1.10.8.1040">
    <property type="match status" value="1"/>
</dbReference>
<evidence type="ECO:0000256" key="9">
    <source>
        <dbReference type="SAM" id="SignalP"/>
    </source>
</evidence>
<dbReference type="AlphaFoldDB" id="A0A1X7PTQ5"/>
<evidence type="ECO:0000256" key="6">
    <source>
        <dbReference type="ARBA" id="ARBA00030642"/>
    </source>
</evidence>
<dbReference type="GO" id="GO:0003755">
    <property type="term" value="F:peptidyl-prolyl cis-trans isomerase activity"/>
    <property type="evidence" value="ECO:0007669"/>
    <property type="project" value="UniProtKB-KW"/>
</dbReference>
<dbReference type="EMBL" id="FXBL01000004">
    <property type="protein sequence ID" value="SMH54958.1"/>
    <property type="molecule type" value="Genomic_DNA"/>
</dbReference>
<dbReference type="RefSeq" id="WP_085466858.1">
    <property type="nucleotide sequence ID" value="NZ_FXBL01000004.1"/>
</dbReference>
<evidence type="ECO:0000256" key="8">
    <source>
        <dbReference type="PROSITE-ProRule" id="PRU00278"/>
    </source>
</evidence>
<evidence type="ECO:0000256" key="7">
    <source>
        <dbReference type="ARBA" id="ARBA00031484"/>
    </source>
</evidence>
<dbReference type="InterPro" id="IPR046357">
    <property type="entry name" value="PPIase_dom_sf"/>
</dbReference>
<organism evidence="11 12">
    <name type="scientific">Mesorhizobium australicum</name>
    <dbReference type="NCBI Taxonomy" id="536018"/>
    <lineage>
        <taxon>Bacteria</taxon>
        <taxon>Pseudomonadati</taxon>
        <taxon>Pseudomonadota</taxon>
        <taxon>Alphaproteobacteria</taxon>
        <taxon>Hyphomicrobiales</taxon>
        <taxon>Phyllobacteriaceae</taxon>
        <taxon>Mesorhizobium</taxon>
    </lineage>
</organism>
<evidence type="ECO:0000259" key="10">
    <source>
        <dbReference type="PROSITE" id="PS50198"/>
    </source>
</evidence>
<comment type="catalytic activity">
    <reaction evidence="1">
        <text>[protein]-peptidylproline (omega=180) = [protein]-peptidylproline (omega=0)</text>
        <dbReference type="Rhea" id="RHEA:16237"/>
        <dbReference type="Rhea" id="RHEA-COMP:10747"/>
        <dbReference type="Rhea" id="RHEA-COMP:10748"/>
        <dbReference type="ChEBI" id="CHEBI:83833"/>
        <dbReference type="ChEBI" id="CHEBI:83834"/>
        <dbReference type="EC" id="5.2.1.8"/>
    </reaction>
</comment>
<dbReference type="EC" id="5.2.1.8" evidence="3"/>
<dbReference type="InterPro" id="IPR000297">
    <property type="entry name" value="PPIase_PpiC"/>
</dbReference>
<reference evidence="11 12" key="1">
    <citation type="submission" date="2017-04" db="EMBL/GenBank/DDBJ databases">
        <authorList>
            <person name="Afonso C.L."/>
            <person name="Miller P.J."/>
            <person name="Scott M.A."/>
            <person name="Spackman E."/>
            <person name="Goraichik I."/>
            <person name="Dimitrov K.M."/>
            <person name="Suarez D.L."/>
            <person name="Swayne D.E."/>
        </authorList>
    </citation>
    <scope>NUCLEOTIDE SEQUENCE [LARGE SCALE GENOMIC DNA]</scope>
    <source>
        <strain evidence="11 12">B5P</strain>
    </source>
</reference>
<proteinExistence type="inferred from homology"/>
<name>A0A1X7PTQ5_9HYPH</name>
<gene>
    <name evidence="11" type="ORF">SAMN02982922_5258</name>
</gene>
<evidence type="ECO:0000256" key="5">
    <source>
        <dbReference type="ARBA" id="ARBA00023110"/>
    </source>
</evidence>
<evidence type="ECO:0000256" key="4">
    <source>
        <dbReference type="ARBA" id="ARBA00018370"/>
    </source>
</evidence>
<evidence type="ECO:0000256" key="1">
    <source>
        <dbReference type="ARBA" id="ARBA00000971"/>
    </source>
</evidence>
<dbReference type="SUPFAM" id="SSF54534">
    <property type="entry name" value="FKBP-like"/>
    <property type="match status" value="1"/>
</dbReference>
<keyword evidence="5 8" id="KW-0697">Rotamase</keyword>
<accession>A0A1X7PTQ5</accession>
<feature type="signal peptide" evidence="9">
    <location>
        <begin position="1"/>
        <end position="29"/>
    </location>
</feature>
<dbReference type="OrthoDB" id="14196at2"/>
<dbReference type="Proteomes" id="UP000193083">
    <property type="component" value="Unassembled WGS sequence"/>
</dbReference>
<keyword evidence="9" id="KW-0732">Signal</keyword>
<comment type="similarity">
    <text evidence="2">Belongs to the PpiC/parvulin rotamase family.</text>
</comment>
<evidence type="ECO:0000313" key="11">
    <source>
        <dbReference type="EMBL" id="SMH54958.1"/>
    </source>
</evidence>
<dbReference type="PROSITE" id="PS50198">
    <property type="entry name" value="PPIC_PPIASE_2"/>
    <property type="match status" value="1"/>
</dbReference>
<evidence type="ECO:0000256" key="3">
    <source>
        <dbReference type="ARBA" id="ARBA00013194"/>
    </source>
</evidence>
<keyword evidence="12" id="KW-1185">Reference proteome</keyword>